<dbReference type="PANTHER" id="PTHR30572:SF4">
    <property type="entry name" value="ABC TRANSPORTER PERMEASE YTRF"/>
    <property type="match status" value="1"/>
</dbReference>
<feature type="transmembrane region" description="Helical" evidence="7">
    <location>
        <begin position="287"/>
        <end position="315"/>
    </location>
</feature>
<dbReference type="GO" id="GO:0005886">
    <property type="term" value="C:plasma membrane"/>
    <property type="evidence" value="ECO:0007669"/>
    <property type="project" value="UniProtKB-SubCell"/>
</dbReference>
<keyword evidence="2" id="KW-1003">Cell membrane</keyword>
<evidence type="ECO:0000256" key="5">
    <source>
        <dbReference type="ARBA" id="ARBA00023136"/>
    </source>
</evidence>
<evidence type="ECO:0000256" key="3">
    <source>
        <dbReference type="ARBA" id="ARBA00022692"/>
    </source>
</evidence>
<evidence type="ECO:0000256" key="4">
    <source>
        <dbReference type="ARBA" id="ARBA00022989"/>
    </source>
</evidence>
<dbReference type="PANTHER" id="PTHR30572">
    <property type="entry name" value="MEMBRANE COMPONENT OF TRANSPORTER-RELATED"/>
    <property type="match status" value="1"/>
</dbReference>
<dbReference type="Pfam" id="PF12704">
    <property type="entry name" value="MacB_PCD"/>
    <property type="match status" value="1"/>
</dbReference>
<keyword evidence="4 7" id="KW-1133">Transmembrane helix</keyword>
<feature type="transmembrane region" description="Helical" evidence="7">
    <location>
        <begin position="336"/>
        <end position="365"/>
    </location>
</feature>
<evidence type="ECO:0000256" key="7">
    <source>
        <dbReference type="SAM" id="Phobius"/>
    </source>
</evidence>
<dbReference type="GO" id="GO:0022857">
    <property type="term" value="F:transmembrane transporter activity"/>
    <property type="evidence" value="ECO:0007669"/>
    <property type="project" value="TreeGrafter"/>
</dbReference>
<evidence type="ECO:0000256" key="1">
    <source>
        <dbReference type="ARBA" id="ARBA00004651"/>
    </source>
</evidence>
<dbReference type="InterPro" id="IPR025857">
    <property type="entry name" value="MacB_PCD"/>
</dbReference>
<name>E3T701_9BACT</name>
<keyword evidence="5 7" id="KW-0472">Membrane</keyword>
<protein>
    <recommendedName>
        <fullName evidence="11">ABC transporter permease</fullName>
    </recommendedName>
</protein>
<evidence type="ECO:0000256" key="6">
    <source>
        <dbReference type="ARBA" id="ARBA00038076"/>
    </source>
</evidence>
<evidence type="ECO:0000256" key="2">
    <source>
        <dbReference type="ARBA" id="ARBA00022475"/>
    </source>
</evidence>
<dbReference type="InterPro" id="IPR050250">
    <property type="entry name" value="Macrolide_Exporter_MacB"/>
</dbReference>
<feature type="transmembrane region" description="Helical" evidence="7">
    <location>
        <begin position="377"/>
        <end position="397"/>
    </location>
</feature>
<comment type="subcellular location">
    <subcellularLocation>
        <location evidence="1">Cell membrane</location>
        <topology evidence="1">Multi-pass membrane protein</topology>
    </subcellularLocation>
</comment>
<dbReference type="InterPro" id="IPR003838">
    <property type="entry name" value="ABC3_permease_C"/>
</dbReference>
<accession>E3T701</accession>
<evidence type="ECO:0008006" key="11">
    <source>
        <dbReference type="Google" id="ProtNLM"/>
    </source>
</evidence>
<feature type="domain" description="MacB-like periplasmic core" evidence="9">
    <location>
        <begin position="27"/>
        <end position="238"/>
    </location>
</feature>
<organism evidence="10">
    <name type="scientific">uncultured bacterium 164</name>
    <dbReference type="NCBI Taxonomy" id="698382"/>
    <lineage>
        <taxon>Bacteria</taxon>
        <taxon>environmental samples</taxon>
    </lineage>
</organism>
<comment type="similarity">
    <text evidence="6">Belongs to the ABC-4 integral membrane protein family.</text>
</comment>
<dbReference type="AlphaFoldDB" id="E3T701"/>
<evidence type="ECO:0000313" key="10">
    <source>
        <dbReference type="EMBL" id="ADC36095.1"/>
    </source>
</evidence>
<feature type="transmembrane region" description="Helical" evidence="7">
    <location>
        <begin position="27"/>
        <end position="47"/>
    </location>
</feature>
<keyword evidence="3 7" id="KW-0812">Transmembrane</keyword>
<dbReference type="Pfam" id="PF02687">
    <property type="entry name" value="FtsX"/>
    <property type="match status" value="1"/>
</dbReference>
<reference evidence="10" key="1">
    <citation type="submission" date="2009-12" db="EMBL/GenBank/DDBJ databases">
        <authorList>
            <person name="Kielak A."/>
            <person name="van Veen J.A."/>
            <person name="Kowalchuk G.A."/>
        </authorList>
    </citation>
    <scope>NUCLEOTIDE SEQUENCE</scope>
</reference>
<dbReference type="EMBL" id="GU260711">
    <property type="protein sequence ID" value="ADC36095.1"/>
    <property type="molecule type" value="Genomic_DNA"/>
</dbReference>
<evidence type="ECO:0000259" key="9">
    <source>
        <dbReference type="Pfam" id="PF12704"/>
    </source>
</evidence>
<proteinExistence type="inferred from homology"/>
<evidence type="ECO:0000259" key="8">
    <source>
        <dbReference type="Pfam" id="PF02687"/>
    </source>
</evidence>
<reference evidence="10" key="2">
    <citation type="journal article" date="2010" name="Appl. Environ. Microbiol.">
        <title>Comparative analysis of acidobacterial genomic fragments from terrestrial and aquatic metagenomic libraries, with emphasis on acidobacteria subdivision 6.</title>
        <authorList>
            <person name="Kielak A.M."/>
            <person name="van Veen J.A."/>
            <person name="Kowalchuk G.A."/>
        </authorList>
    </citation>
    <scope>NUCLEOTIDE SEQUENCE</scope>
</reference>
<feature type="domain" description="ABC3 transporter permease C-terminal" evidence="8">
    <location>
        <begin position="297"/>
        <end position="407"/>
    </location>
</feature>
<sequence>MRHLYSFYFDAFWIAVKSILEHKLRAFLTLIGIIIGVAAVVVVGASISGLKTYVVDKVGKVLGTNHFMITRMASMQRMPDEEFERKNRLNKDVVWDEYLYLKANCKNCLYVGAEIGANADITQDGIEMPSTQIFGSTDNMSEITDKTIDEGRFFSAEEVTRAASVCVLGSDVKDKFFPGGTAIGKTLKLRGVPLQVIGIESKRGSFLGNSMDRMIYIPITLHNRIFNRTGGIQIHGKAPNKELFQPSIEEARLLMRNKRQLIGSQEETFSLVNVDEFNTQMDQFTGAIAAVVVPITMIILIVGGIVVMNIMLVSVTERTFEVGLRKALGATQKQILLQFLIESALLCIIGGVIGLILAIGVTQLITMLAGMTMTVTVGYILLSVSVSSIIGIIAGLYPAWKAARLDPIVALTQS</sequence>